<keyword evidence="5" id="KW-0443">Lipid metabolism</keyword>
<comment type="subcellular location">
    <subcellularLocation>
        <location evidence="1">Membrane</location>
        <topology evidence="1">Multi-pass membrane protein</topology>
    </subcellularLocation>
</comment>
<keyword evidence="3 9" id="KW-0812">Transmembrane</keyword>
<sequence>MSSSSTSTTPRSSLPVFLYIPNLLGYARIVLSFYAMYLSDRFPRQTVVVFTLSGSLDLFDGMLARALNQTSSLGVLVDIAADNIMRTCSWMAAASCPDASAGLKTVASIIVCVEWMTMLATQLHAGVHGQHWKESREHDPWLVRALFANNFRNPIGILSIYGLFTANLFSYGYHHPAELRDTVPFFYAFFYLAYVGRALSLVVELWMIRNYLVLVVAKDTQQQHAEKKD</sequence>
<dbReference type="InterPro" id="IPR048254">
    <property type="entry name" value="CDP_ALCOHOL_P_TRANSF_CS"/>
</dbReference>
<evidence type="ECO:0000313" key="11">
    <source>
        <dbReference type="Proteomes" id="UP001153069"/>
    </source>
</evidence>
<feature type="transmembrane region" description="Helical" evidence="9">
    <location>
        <begin position="185"/>
        <end position="208"/>
    </location>
</feature>
<evidence type="ECO:0000256" key="1">
    <source>
        <dbReference type="ARBA" id="ARBA00004141"/>
    </source>
</evidence>
<dbReference type="GO" id="GO:0008654">
    <property type="term" value="P:phospholipid biosynthetic process"/>
    <property type="evidence" value="ECO:0007669"/>
    <property type="project" value="InterPro"/>
</dbReference>
<protein>
    <submittedName>
        <fullName evidence="10">Diacylglycerol--inositol 3-phosphatidyltransferase</fullName>
    </submittedName>
</protein>
<feature type="transmembrane region" description="Helical" evidence="9">
    <location>
        <begin position="154"/>
        <end position="173"/>
    </location>
</feature>
<keyword evidence="4 9" id="KW-1133">Transmembrane helix</keyword>
<dbReference type="Proteomes" id="UP001153069">
    <property type="component" value="Unassembled WGS sequence"/>
</dbReference>
<dbReference type="InterPro" id="IPR000462">
    <property type="entry name" value="CDP-OH_P_trans"/>
</dbReference>
<keyword evidence="7" id="KW-1208">Phospholipid metabolism</keyword>
<evidence type="ECO:0000256" key="4">
    <source>
        <dbReference type="ARBA" id="ARBA00022989"/>
    </source>
</evidence>
<dbReference type="PANTHER" id="PTHR15362:SF13">
    <property type="entry name" value="SI:CH1073-145M9.1"/>
    <property type="match status" value="1"/>
</dbReference>
<name>A0A9N8D617_9STRA</name>
<accession>A0A9N8D617</accession>
<dbReference type="PANTHER" id="PTHR15362">
    <property type="entry name" value="PHOSPHATIDYLINOSITOL SYNTHASE"/>
    <property type="match status" value="1"/>
</dbReference>
<keyword evidence="11" id="KW-1185">Reference proteome</keyword>
<evidence type="ECO:0000256" key="9">
    <source>
        <dbReference type="SAM" id="Phobius"/>
    </source>
</evidence>
<evidence type="ECO:0000256" key="8">
    <source>
        <dbReference type="RuleBase" id="RU003750"/>
    </source>
</evidence>
<dbReference type="GO" id="GO:0016780">
    <property type="term" value="F:phosphotransferase activity, for other substituted phosphate groups"/>
    <property type="evidence" value="ECO:0007669"/>
    <property type="project" value="InterPro"/>
</dbReference>
<evidence type="ECO:0000256" key="6">
    <source>
        <dbReference type="ARBA" id="ARBA00023136"/>
    </source>
</evidence>
<keyword evidence="2 8" id="KW-0808">Transferase</keyword>
<dbReference type="AlphaFoldDB" id="A0A9N8D617"/>
<dbReference type="Pfam" id="PF01066">
    <property type="entry name" value="CDP-OH_P_transf"/>
    <property type="match status" value="1"/>
</dbReference>
<feature type="transmembrane region" description="Helical" evidence="9">
    <location>
        <begin position="16"/>
        <end position="37"/>
    </location>
</feature>
<dbReference type="InterPro" id="IPR043130">
    <property type="entry name" value="CDP-OH_PTrfase_TM_dom"/>
</dbReference>
<dbReference type="GO" id="GO:0016020">
    <property type="term" value="C:membrane"/>
    <property type="evidence" value="ECO:0007669"/>
    <property type="project" value="UniProtKB-SubCell"/>
</dbReference>
<evidence type="ECO:0000256" key="5">
    <source>
        <dbReference type="ARBA" id="ARBA00023098"/>
    </source>
</evidence>
<evidence type="ECO:0000256" key="2">
    <source>
        <dbReference type="ARBA" id="ARBA00022679"/>
    </source>
</evidence>
<evidence type="ECO:0000256" key="7">
    <source>
        <dbReference type="ARBA" id="ARBA00023264"/>
    </source>
</evidence>
<reference evidence="10" key="1">
    <citation type="submission" date="2020-06" db="EMBL/GenBank/DDBJ databases">
        <authorList>
            <consortium name="Plant Systems Biology data submission"/>
        </authorList>
    </citation>
    <scope>NUCLEOTIDE SEQUENCE</scope>
    <source>
        <strain evidence="10">D6</strain>
    </source>
</reference>
<dbReference type="PROSITE" id="PS00379">
    <property type="entry name" value="CDP_ALCOHOL_P_TRANSF"/>
    <property type="match status" value="1"/>
</dbReference>
<evidence type="ECO:0000313" key="10">
    <source>
        <dbReference type="EMBL" id="CAB9497073.1"/>
    </source>
</evidence>
<organism evidence="10 11">
    <name type="scientific">Seminavis robusta</name>
    <dbReference type="NCBI Taxonomy" id="568900"/>
    <lineage>
        <taxon>Eukaryota</taxon>
        <taxon>Sar</taxon>
        <taxon>Stramenopiles</taxon>
        <taxon>Ochrophyta</taxon>
        <taxon>Bacillariophyta</taxon>
        <taxon>Bacillariophyceae</taxon>
        <taxon>Bacillariophycidae</taxon>
        <taxon>Naviculales</taxon>
        <taxon>Naviculaceae</taxon>
        <taxon>Seminavis</taxon>
    </lineage>
</organism>
<comment type="similarity">
    <text evidence="8">Belongs to the CDP-alcohol phosphatidyltransferase class-I family.</text>
</comment>
<proteinExistence type="inferred from homology"/>
<dbReference type="OrthoDB" id="10251079at2759"/>
<evidence type="ECO:0000256" key="3">
    <source>
        <dbReference type="ARBA" id="ARBA00022692"/>
    </source>
</evidence>
<dbReference type="Gene3D" id="1.20.120.1760">
    <property type="match status" value="1"/>
</dbReference>
<dbReference type="EMBL" id="CAICTM010000013">
    <property type="protein sequence ID" value="CAB9497073.1"/>
    <property type="molecule type" value="Genomic_DNA"/>
</dbReference>
<keyword evidence="6 9" id="KW-0472">Membrane</keyword>
<comment type="caution">
    <text evidence="10">The sequence shown here is derived from an EMBL/GenBank/DDBJ whole genome shotgun (WGS) entry which is preliminary data.</text>
</comment>
<gene>
    <name evidence="10" type="ORF">SEMRO_13_G010280.1</name>
</gene>